<organism evidence="3 4">
    <name type="scientific">Cymbomonas tetramitiformis</name>
    <dbReference type="NCBI Taxonomy" id="36881"/>
    <lineage>
        <taxon>Eukaryota</taxon>
        <taxon>Viridiplantae</taxon>
        <taxon>Chlorophyta</taxon>
        <taxon>Pyramimonadophyceae</taxon>
        <taxon>Pyramimonadales</taxon>
        <taxon>Pyramimonadaceae</taxon>
        <taxon>Cymbomonas</taxon>
    </lineage>
</organism>
<name>A0AAE0C1W6_9CHLO</name>
<feature type="region of interest" description="Disordered" evidence="1">
    <location>
        <begin position="475"/>
        <end position="494"/>
    </location>
</feature>
<gene>
    <name evidence="3" type="ORF">CYMTET_43587</name>
</gene>
<feature type="domain" description="Protein NO VEIN C-terminal" evidence="2">
    <location>
        <begin position="1330"/>
        <end position="1420"/>
    </location>
</feature>
<evidence type="ECO:0000259" key="2">
    <source>
        <dbReference type="Pfam" id="PF13020"/>
    </source>
</evidence>
<evidence type="ECO:0000313" key="4">
    <source>
        <dbReference type="Proteomes" id="UP001190700"/>
    </source>
</evidence>
<feature type="region of interest" description="Disordered" evidence="1">
    <location>
        <begin position="340"/>
        <end position="362"/>
    </location>
</feature>
<evidence type="ECO:0000256" key="1">
    <source>
        <dbReference type="SAM" id="MobiDB-lite"/>
    </source>
</evidence>
<dbReference type="PANTHER" id="PTHR32387">
    <property type="entry name" value="WU:FJ29H11"/>
    <property type="match status" value="1"/>
</dbReference>
<feature type="compositionally biased region" description="Gly residues" evidence="1">
    <location>
        <begin position="1246"/>
        <end position="1257"/>
    </location>
</feature>
<dbReference type="InterPro" id="IPR024975">
    <property type="entry name" value="NOV_C"/>
</dbReference>
<dbReference type="InterPro" id="IPR052957">
    <property type="entry name" value="Auxin_embryo_med"/>
</dbReference>
<feature type="compositionally biased region" description="Basic residues" evidence="1">
    <location>
        <begin position="626"/>
        <end position="636"/>
    </location>
</feature>
<dbReference type="PANTHER" id="PTHR32387:SF0">
    <property type="entry name" value="PROTEIN NO VEIN"/>
    <property type="match status" value="1"/>
</dbReference>
<accession>A0AAE0C1W6</accession>
<proteinExistence type="predicted"/>
<feature type="region of interest" description="Disordered" evidence="1">
    <location>
        <begin position="619"/>
        <end position="644"/>
    </location>
</feature>
<comment type="caution">
    <text evidence="3">The sequence shown here is derived from an EMBL/GenBank/DDBJ whole genome shotgun (WGS) entry which is preliminary data.</text>
</comment>
<feature type="region of interest" description="Disordered" evidence="1">
    <location>
        <begin position="1064"/>
        <end position="1259"/>
    </location>
</feature>
<dbReference type="Pfam" id="PF13020">
    <property type="entry name" value="NOV_C"/>
    <property type="match status" value="1"/>
</dbReference>
<dbReference type="Proteomes" id="UP001190700">
    <property type="component" value="Unassembled WGS sequence"/>
</dbReference>
<reference evidence="3 4" key="1">
    <citation type="journal article" date="2015" name="Genome Biol. Evol.">
        <title>Comparative Genomics of a Bacterivorous Green Alga Reveals Evolutionary Causalities and Consequences of Phago-Mixotrophic Mode of Nutrition.</title>
        <authorList>
            <person name="Burns J.A."/>
            <person name="Paasch A."/>
            <person name="Narechania A."/>
            <person name="Kim E."/>
        </authorList>
    </citation>
    <scope>NUCLEOTIDE SEQUENCE [LARGE SCALE GENOMIC DNA]</scope>
    <source>
        <strain evidence="3 4">PLY_AMNH</strain>
    </source>
</reference>
<sequence length="1440" mass="154676">MREVLSTEHLAALGVSLAHPALPPGLLRSALGVSELGVTHLLDALRAACTASPPVGPAHTNPPPQDLGWVARVLALLGSPVCSNGSGVGSVLSEAALVALRTLPVLPLSDGTWAAGRPGVPFALPGWWEGASMLTAAWQTLSEEAMPVTLHPDFVAAAESLPDGSDVKKGIARWSDRLVDVLQQLGVRQLQVPDVVELCVIPGFQSHAAFLSAAAGGAGHDAAGAGAAALSTPQLVWYLAILRLHCANLSPSSSAALLERLRPTLVLSTSRGPQLLLPPEPLALAADGEGGPGGHTANLHCTIHFTPAYGSPLDPDLFASAGWTYLDEAYLEVGGQERAAALPGNSKTSRPSRARDPGGGSERRDWRVFFEHLGVVDLAHVTRRRIHVGSLEDESAPHEAPWAAVVREFSPALTGGEDAVDGVARQWEVLDWQCSELEGLLHVLTPAGCTAVAAYLDHHWTEHFAQFAVAEVQTVEGESPGTEGGAEGREEEEVKGSMCWSAPSTFAGTLRNTAWVADQQGRLRRPGELFVPTRAVTQVLGEAGSLEACMELYISSSGLLECMGAQPGLSVKKSWHEVAFDRCSPGTGGFVIDAVLAREKVFAGADSGDERSVLLTSPSMEERAGAHHPRGRHSLRTRACSGQSGGRARRLGALHHLEHLRLLDNTHIVEGLPEGRCPLRIIAKVWLLAPGCSMFVPFTQPRFLASSTPLPPVRKRAPAAPWTSKADDLVLYVCDGGQVESGEYVFVAQVAMPEPGPGQPLVPRYPCFRDYCTVLQAVAAEGEPYTTEQLNHVIAVFTMWSEGIARGVITMEEQSMWRTVIEQLRVFPTTKQTWASLKDGVYINDDTELAEHFAARADVCFVQVPASAQNRDPRRRYYPQRTIREFLLACGVPLLSRCVSREVITYGSHFGTQLDRLVRSVLPAVQRWLRSHSLEEYEQAAPHVARELPHFRLSIVDELYVVYRLAGLAPGLEETRVEAAAIMEGAHLHVRLLDAHDYNTVFLEFSRLVGQGSVQTELATFACAVILTEISNQDKETLLLRQGCEPLPETEPEWVVPGPTTILSTVDQDFHSSPADDASDHEDGSKGAPTILDPGSRPQQWPPLSGPDPFSPARESGLHPNAPRTPGGTSCSRPPVESRPHPQQWPPLPQSGTSGSIMDKRPDPSSGGARLAHGNESIGLDASREGGAGDEEAAGEAPKMGTRSGSEEVKDISEGPPREASSRVAGCVQTISDGKQRVVASDRSSGSGGQVSSGEGGVNWADGFAPWDVTRPESASLTVQELKLSEEVRQMCQQMRTDDDELADGEAARTGRWGEALVHAYLLQATSRLTDECRQGQSVTWMNQHAESGAPYDMVIVTRVPDDVGGEVSRKDFVEVKSSIAHDKGWFEISPAELDFAGSKADQYHVFRVYGIGTASPKLVKISDPISLWSSGKLAVRMLV</sequence>
<feature type="compositionally biased region" description="Pro residues" evidence="1">
    <location>
        <begin position="1100"/>
        <end position="1110"/>
    </location>
</feature>
<dbReference type="EMBL" id="LGRX02029380">
    <property type="protein sequence ID" value="KAK3246898.1"/>
    <property type="molecule type" value="Genomic_DNA"/>
</dbReference>
<protein>
    <recommendedName>
        <fullName evidence="2">Protein NO VEIN C-terminal domain-containing protein</fullName>
    </recommendedName>
</protein>
<evidence type="ECO:0000313" key="3">
    <source>
        <dbReference type="EMBL" id="KAK3246898.1"/>
    </source>
</evidence>
<keyword evidence="4" id="KW-1185">Reference proteome</keyword>
<feature type="compositionally biased region" description="Basic and acidic residues" evidence="1">
    <location>
        <begin position="1205"/>
        <end position="1221"/>
    </location>
</feature>
<feature type="compositionally biased region" description="Basic and acidic residues" evidence="1">
    <location>
        <begin position="353"/>
        <end position="362"/>
    </location>
</feature>